<dbReference type="Pfam" id="PF00001">
    <property type="entry name" value="7tm_1"/>
    <property type="match status" value="1"/>
</dbReference>
<feature type="transmembrane region" description="Helical" evidence="14">
    <location>
        <begin position="109"/>
        <end position="129"/>
    </location>
</feature>
<evidence type="ECO:0000313" key="16">
    <source>
        <dbReference type="Ensembl" id="ENSECRP00000017099.1"/>
    </source>
</evidence>
<dbReference type="Ensembl" id="ENSECRT00000017427.1">
    <property type="protein sequence ID" value="ENSECRP00000017099.1"/>
    <property type="gene ID" value="ENSECRG00000011387.1"/>
</dbReference>
<dbReference type="GO" id="GO:0009897">
    <property type="term" value="C:external side of plasma membrane"/>
    <property type="evidence" value="ECO:0007669"/>
    <property type="project" value="TreeGrafter"/>
</dbReference>
<feature type="transmembrane region" description="Helical" evidence="14">
    <location>
        <begin position="35"/>
        <end position="56"/>
    </location>
</feature>
<dbReference type="GO" id="GO:0007204">
    <property type="term" value="P:positive regulation of cytosolic calcium ion concentration"/>
    <property type="evidence" value="ECO:0007669"/>
    <property type="project" value="TreeGrafter"/>
</dbReference>
<dbReference type="PANTHER" id="PTHR10489:SF627">
    <property type="entry name" value="C-C CHEMOKINE RECEPTOR TYPE 8"/>
    <property type="match status" value="1"/>
</dbReference>
<evidence type="ECO:0000256" key="3">
    <source>
        <dbReference type="ARBA" id="ARBA00022475"/>
    </source>
</evidence>
<dbReference type="PANTHER" id="PTHR10489">
    <property type="entry name" value="CELL ADHESION MOLECULE"/>
    <property type="match status" value="1"/>
</dbReference>
<keyword evidence="9" id="KW-1015">Disulfide bond</keyword>
<dbReference type="GO" id="GO:0019957">
    <property type="term" value="F:C-C chemokine binding"/>
    <property type="evidence" value="ECO:0007669"/>
    <property type="project" value="TreeGrafter"/>
</dbReference>
<evidence type="ECO:0000259" key="15">
    <source>
        <dbReference type="PROSITE" id="PS50262"/>
    </source>
</evidence>
<dbReference type="PRINTS" id="PR00657">
    <property type="entry name" value="CCCHEMOKINER"/>
</dbReference>
<feature type="transmembrane region" description="Helical" evidence="14">
    <location>
        <begin position="141"/>
        <end position="161"/>
    </location>
</feature>
<dbReference type="GO" id="GO:0006955">
    <property type="term" value="P:immune response"/>
    <property type="evidence" value="ECO:0007669"/>
    <property type="project" value="TreeGrafter"/>
</dbReference>
<sequence>ITTTWSELTSTFDYGSIPYAEPCASIKSGKVFLPVIYSLLFIAGLLGNSLVLYVVARCVKLKSMTDICLLNLAISDLLFVFSLPLQAYYSADRWIFGDELCKMTMGAYYIGFFAGIFFITLMSIDRYLAIVHAVYAIKARTSFYGSIASVVVWVSALLASFPEIIYNRLNEEDETCRLMYSENETNHHLVILHNLKLNILGLLIPSFIMVYCYFRIIYRLSQCRIVKKQTIKLVYFIVAAFFIFWTPYNIVSFFDVLRKLGVFDDCESNKKIDLFLQITEAFAYMHSCLNPFIYVFVGEKFRRHLLHNLPLSYCKVMKRRLTLTTISTYEQSSSFAERSSGL</sequence>
<evidence type="ECO:0000256" key="14">
    <source>
        <dbReference type="SAM" id="Phobius"/>
    </source>
</evidence>
<evidence type="ECO:0000256" key="5">
    <source>
        <dbReference type="ARBA" id="ARBA00022753"/>
    </source>
</evidence>
<dbReference type="InterPro" id="IPR017452">
    <property type="entry name" value="GPCR_Rhodpsn_7TM"/>
</dbReference>
<dbReference type="GO" id="GO:0019722">
    <property type="term" value="P:calcium-mediated signaling"/>
    <property type="evidence" value="ECO:0007669"/>
    <property type="project" value="TreeGrafter"/>
</dbReference>
<dbReference type="Gene3D" id="1.20.1070.10">
    <property type="entry name" value="Rhodopsin 7-helix transmembrane proteins"/>
    <property type="match status" value="1"/>
</dbReference>
<evidence type="ECO:0000313" key="17">
    <source>
        <dbReference type="Proteomes" id="UP000694620"/>
    </source>
</evidence>
<dbReference type="AlphaFoldDB" id="A0A8C4SIG6"/>
<reference evidence="16" key="1">
    <citation type="submission" date="2021-06" db="EMBL/GenBank/DDBJ databases">
        <authorList>
            <consortium name="Wellcome Sanger Institute Data Sharing"/>
        </authorList>
    </citation>
    <scope>NUCLEOTIDE SEQUENCE [LARGE SCALE GENOMIC DNA]</scope>
</reference>
<evidence type="ECO:0000256" key="8">
    <source>
        <dbReference type="ARBA" id="ARBA00023136"/>
    </source>
</evidence>
<organism evidence="16 17">
    <name type="scientific">Erpetoichthys calabaricus</name>
    <name type="common">Rope fish</name>
    <name type="synonym">Calamoichthys calabaricus</name>
    <dbReference type="NCBI Taxonomy" id="27687"/>
    <lineage>
        <taxon>Eukaryota</taxon>
        <taxon>Metazoa</taxon>
        <taxon>Chordata</taxon>
        <taxon>Craniata</taxon>
        <taxon>Vertebrata</taxon>
        <taxon>Euteleostomi</taxon>
        <taxon>Actinopterygii</taxon>
        <taxon>Polypteriformes</taxon>
        <taxon>Polypteridae</taxon>
        <taxon>Erpetoichthys</taxon>
    </lineage>
</organism>
<feature type="transmembrane region" description="Helical" evidence="14">
    <location>
        <begin position="68"/>
        <end position="89"/>
    </location>
</feature>
<evidence type="ECO:0000256" key="10">
    <source>
        <dbReference type="ARBA" id="ARBA00023170"/>
    </source>
</evidence>
<dbReference type="InterPro" id="IPR000276">
    <property type="entry name" value="GPCR_Rhodpsn"/>
</dbReference>
<keyword evidence="8 14" id="KW-0472">Membrane</keyword>
<keyword evidence="5" id="KW-0967">Endosome</keyword>
<evidence type="ECO:0000256" key="6">
    <source>
        <dbReference type="ARBA" id="ARBA00022989"/>
    </source>
</evidence>
<dbReference type="PROSITE" id="PS00237">
    <property type="entry name" value="G_PROTEIN_RECEP_F1_1"/>
    <property type="match status" value="1"/>
</dbReference>
<dbReference type="GeneTree" id="ENSGT01020000230359"/>
<comment type="similarity">
    <text evidence="13">Belongs to the G-protein coupled receptor 1 family.</text>
</comment>
<comment type="subcellular location">
    <subcellularLocation>
        <location evidence="2">Cell membrane</location>
        <topology evidence="2">Multi-pass membrane protein</topology>
    </subcellularLocation>
    <subcellularLocation>
        <location evidence="1">Early endosome</location>
    </subcellularLocation>
</comment>
<dbReference type="PRINTS" id="PR00645">
    <property type="entry name" value="CXCCHMKINER4"/>
</dbReference>
<keyword evidence="12 13" id="KW-0807">Transducer</keyword>
<dbReference type="CDD" id="cd14984">
    <property type="entry name" value="7tmA_Chemokine_R"/>
    <property type="match status" value="1"/>
</dbReference>
<evidence type="ECO:0000256" key="12">
    <source>
        <dbReference type="ARBA" id="ARBA00023224"/>
    </source>
</evidence>
<dbReference type="FunFam" id="1.20.1070.10:FF:000026">
    <property type="entry name" value="C-C chemokine receptor type 5"/>
    <property type="match status" value="1"/>
</dbReference>
<dbReference type="InterPro" id="IPR001277">
    <property type="entry name" value="CXCR4/ACKR2"/>
</dbReference>
<dbReference type="GO" id="GO:0016493">
    <property type="term" value="F:C-C chemokine receptor activity"/>
    <property type="evidence" value="ECO:0007669"/>
    <property type="project" value="TreeGrafter"/>
</dbReference>
<keyword evidence="4 13" id="KW-0812">Transmembrane</keyword>
<dbReference type="Proteomes" id="UP000694620">
    <property type="component" value="Chromosome 13"/>
</dbReference>
<keyword evidence="11" id="KW-0325">Glycoprotein</keyword>
<dbReference type="InterPro" id="IPR000355">
    <property type="entry name" value="Chemokine_rcpt"/>
</dbReference>
<dbReference type="InterPro" id="IPR050119">
    <property type="entry name" value="CCR1-9-like"/>
</dbReference>
<evidence type="ECO:0000256" key="2">
    <source>
        <dbReference type="ARBA" id="ARBA00004651"/>
    </source>
</evidence>
<feature type="transmembrane region" description="Helical" evidence="14">
    <location>
        <begin position="199"/>
        <end position="221"/>
    </location>
</feature>
<evidence type="ECO:0000256" key="9">
    <source>
        <dbReference type="ARBA" id="ARBA00023157"/>
    </source>
</evidence>
<evidence type="ECO:0000256" key="11">
    <source>
        <dbReference type="ARBA" id="ARBA00023180"/>
    </source>
</evidence>
<dbReference type="PROSITE" id="PS50262">
    <property type="entry name" value="G_PROTEIN_RECEP_F1_2"/>
    <property type="match status" value="1"/>
</dbReference>
<keyword evidence="6 14" id="KW-1133">Transmembrane helix</keyword>
<accession>A0A8C4SIG6</accession>
<keyword evidence="3" id="KW-1003">Cell membrane</keyword>
<reference evidence="16" key="3">
    <citation type="submission" date="2025-09" db="UniProtKB">
        <authorList>
            <consortium name="Ensembl"/>
        </authorList>
    </citation>
    <scope>IDENTIFICATION</scope>
</reference>
<evidence type="ECO:0000256" key="13">
    <source>
        <dbReference type="RuleBase" id="RU000688"/>
    </source>
</evidence>
<dbReference type="SUPFAM" id="SSF81321">
    <property type="entry name" value="Family A G protein-coupled receptor-like"/>
    <property type="match status" value="1"/>
</dbReference>
<feature type="transmembrane region" description="Helical" evidence="14">
    <location>
        <begin position="233"/>
        <end position="254"/>
    </location>
</feature>
<keyword evidence="17" id="KW-1185">Reference proteome</keyword>
<keyword evidence="10 13" id="KW-0675">Receptor</keyword>
<reference evidence="16" key="2">
    <citation type="submission" date="2025-08" db="UniProtKB">
        <authorList>
            <consortium name="Ensembl"/>
        </authorList>
    </citation>
    <scope>IDENTIFICATION</scope>
</reference>
<dbReference type="GO" id="GO:0060326">
    <property type="term" value="P:cell chemotaxis"/>
    <property type="evidence" value="ECO:0007669"/>
    <property type="project" value="TreeGrafter"/>
</dbReference>
<dbReference type="PRINTS" id="PR00237">
    <property type="entry name" value="GPCRRHODOPSN"/>
</dbReference>
<keyword evidence="7 13" id="KW-0297">G-protein coupled receptor</keyword>
<evidence type="ECO:0000256" key="1">
    <source>
        <dbReference type="ARBA" id="ARBA00004412"/>
    </source>
</evidence>
<dbReference type="GO" id="GO:0005769">
    <property type="term" value="C:early endosome"/>
    <property type="evidence" value="ECO:0007669"/>
    <property type="project" value="UniProtKB-SubCell"/>
</dbReference>
<evidence type="ECO:0000256" key="7">
    <source>
        <dbReference type="ARBA" id="ARBA00023040"/>
    </source>
</evidence>
<feature type="transmembrane region" description="Helical" evidence="14">
    <location>
        <begin position="274"/>
        <end position="297"/>
    </location>
</feature>
<evidence type="ECO:0000256" key="4">
    <source>
        <dbReference type="ARBA" id="ARBA00022692"/>
    </source>
</evidence>
<protein>
    <recommendedName>
        <fullName evidence="15">G-protein coupled receptors family 1 profile domain-containing protein</fullName>
    </recommendedName>
</protein>
<proteinExistence type="inferred from homology"/>
<feature type="domain" description="G-protein coupled receptors family 1 profile" evidence="15">
    <location>
        <begin position="47"/>
        <end position="294"/>
    </location>
</feature>
<name>A0A8C4SIG6_ERPCA</name>